<proteinExistence type="inferred from homology"/>
<dbReference type="PANTHER" id="PTHR48021">
    <property type="match status" value="1"/>
</dbReference>
<feature type="domain" description="Major facilitator superfamily (MFS) profile" evidence="10">
    <location>
        <begin position="45"/>
        <end position="406"/>
    </location>
</feature>
<evidence type="ECO:0000256" key="8">
    <source>
        <dbReference type="ARBA" id="ARBA00044504"/>
    </source>
</evidence>
<comment type="similarity">
    <text evidence="2">Belongs to the major facilitator superfamily. Sugar transporter (TC 2.A.1.1) family.</text>
</comment>
<feature type="transmembrane region" description="Helical" evidence="9">
    <location>
        <begin position="81"/>
        <end position="98"/>
    </location>
</feature>
<dbReference type="InterPro" id="IPR005828">
    <property type="entry name" value="MFS_sugar_transport-like"/>
</dbReference>
<feature type="transmembrane region" description="Helical" evidence="9">
    <location>
        <begin position="193"/>
        <end position="214"/>
    </location>
</feature>
<evidence type="ECO:0000256" key="5">
    <source>
        <dbReference type="ARBA" id="ARBA00022692"/>
    </source>
</evidence>
<dbReference type="Gene3D" id="1.20.1250.20">
    <property type="entry name" value="MFS general substrate transporter like domains"/>
    <property type="match status" value="1"/>
</dbReference>
<evidence type="ECO:0000256" key="1">
    <source>
        <dbReference type="ARBA" id="ARBA00004141"/>
    </source>
</evidence>
<feature type="transmembrane region" description="Helical" evidence="9">
    <location>
        <begin position="38"/>
        <end position="61"/>
    </location>
</feature>
<keyword evidence="3" id="KW-0813">Transport</keyword>
<accession>A0A5J5BSK8</accession>
<name>A0A5J5BSK8_9ASTE</name>
<evidence type="ECO:0000313" key="11">
    <source>
        <dbReference type="EMBL" id="KAA8545050.1"/>
    </source>
</evidence>
<feature type="transmembrane region" description="Helical" evidence="9">
    <location>
        <begin position="110"/>
        <end position="128"/>
    </location>
</feature>
<keyword evidence="7 9" id="KW-0472">Membrane</keyword>
<dbReference type="PANTHER" id="PTHR48021:SF25">
    <property type="entry name" value="SUGAR TRANSPORTER ERD6-LIKE 5"/>
    <property type="match status" value="1"/>
</dbReference>
<dbReference type="AlphaFoldDB" id="A0A5J5BSK8"/>
<dbReference type="InterPro" id="IPR003663">
    <property type="entry name" value="Sugar/inositol_transpt"/>
</dbReference>
<protein>
    <recommendedName>
        <fullName evidence="10">Major facilitator superfamily (MFS) profile domain-containing protein</fullName>
    </recommendedName>
</protein>
<feature type="transmembrane region" description="Helical" evidence="9">
    <location>
        <begin position="140"/>
        <end position="157"/>
    </location>
</feature>
<dbReference type="GO" id="GO:0051119">
    <property type="term" value="F:sugar transmembrane transporter activity"/>
    <property type="evidence" value="ECO:0007669"/>
    <property type="project" value="InterPro"/>
</dbReference>
<dbReference type="EMBL" id="CM018033">
    <property type="protein sequence ID" value="KAA8545050.1"/>
    <property type="molecule type" value="Genomic_DNA"/>
</dbReference>
<keyword evidence="4" id="KW-0762">Sugar transport</keyword>
<dbReference type="PRINTS" id="PR00171">
    <property type="entry name" value="SUGRTRNSPORT"/>
</dbReference>
<dbReference type="InterPro" id="IPR050549">
    <property type="entry name" value="MFS_Trehalose_Transporter"/>
</dbReference>
<dbReference type="GO" id="GO:0016020">
    <property type="term" value="C:membrane"/>
    <property type="evidence" value="ECO:0007669"/>
    <property type="project" value="UniProtKB-SubCell"/>
</dbReference>
<evidence type="ECO:0000256" key="3">
    <source>
        <dbReference type="ARBA" id="ARBA00022448"/>
    </source>
</evidence>
<dbReference type="Proteomes" id="UP000325577">
    <property type="component" value="Linkage Group LG10"/>
</dbReference>
<gene>
    <name evidence="11" type="ORF">F0562_019851</name>
</gene>
<dbReference type="PROSITE" id="PS50850">
    <property type="entry name" value="MFS"/>
    <property type="match status" value="1"/>
</dbReference>
<sequence>MERENIQILTEPLLAQEETSGHVTNGTRDGLACDSSSITLTLVLSTLIAVCGSYVFGTALGYSSPSESGIMNDLGLSSAEYSVFSSILTIGGMLGAVLSGQVADFIGRKGAMWCSEIFCIIGWLAIVFSKDVWWLDLGRLSLGCGIGLLSYVVPVYIAEITPKNRRGELTGLNMLLITCGQSVMFFSGTFVNWRILALIGTIPCIAQVLALFFIPESPRWLAKTGRREYKSALQRFRGMNIDISQEAAEIKAYTETLKALPKAGFIDLFQWTYAYPVIVGVGLMIFQQFGGLNGFAFYGSAILESAGFPSKVGTQAMAVAQIPTTVLGVFLMDKVGRRPLLMASAAGTCLGCLLTGLAFFLQDLHQWKEVNSYSSVYWRIGISSIFFIRHGRNTMDYNVRDFSYYH</sequence>
<dbReference type="InterPro" id="IPR036259">
    <property type="entry name" value="MFS_trans_sf"/>
</dbReference>
<comment type="similarity">
    <text evidence="8">Belongs to the major facilitator superfamily. Phosphate:H(+) symporter (TC 2.A.1.9) family.</text>
</comment>
<feature type="transmembrane region" description="Helical" evidence="9">
    <location>
        <begin position="169"/>
        <end position="187"/>
    </location>
</feature>
<dbReference type="CDD" id="cd17358">
    <property type="entry name" value="MFS_GLUT6_8_Class3_like"/>
    <property type="match status" value="1"/>
</dbReference>
<dbReference type="InterPro" id="IPR044775">
    <property type="entry name" value="MFS_ERD6/Tret1-like"/>
</dbReference>
<feature type="transmembrane region" description="Helical" evidence="9">
    <location>
        <begin position="312"/>
        <end position="332"/>
    </location>
</feature>
<evidence type="ECO:0000259" key="10">
    <source>
        <dbReference type="PROSITE" id="PS50850"/>
    </source>
</evidence>
<dbReference type="SUPFAM" id="SSF103473">
    <property type="entry name" value="MFS general substrate transporter"/>
    <property type="match status" value="1"/>
</dbReference>
<dbReference type="InterPro" id="IPR005829">
    <property type="entry name" value="Sugar_transporter_CS"/>
</dbReference>
<keyword evidence="6 9" id="KW-1133">Transmembrane helix</keyword>
<comment type="subcellular location">
    <subcellularLocation>
        <location evidence="1">Membrane</location>
        <topology evidence="1">Multi-pass membrane protein</topology>
    </subcellularLocation>
</comment>
<keyword evidence="12" id="KW-1185">Reference proteome</keyword>
<feature type="transmembrane region" description="Helical" evidence="9">
    <location>
        <begin position="272"/>
        <end position="292"/>
    </location>
</feature>
<dbReference type="PROSITE" id="PS00216">
    <property type="entry name" value="SUGAR_TRANSPORT_1"/>
    <property type="match status" value="2"/>
</dbReference>
<feature type="transmembrane region" description="Helical" evidence="9">
    <location>
        <begin position="339"/>
        <end position="360"/>
    </location>
</feature>
<evidence type="ECO:0000256" key="6">
    <source>
        <dbReference type="ARBA" id="ARBA00022989"/>
    </source>
</evidence>
<evidence type="ECO:0000256" key="2">
    <source>
        <dbReference type="ARBA" id="ARBA00010992"/>
    </source>
</evidence>
<evidence type="ECO:0000256" key="9">
    <source>
        <dbReference type="SAM" id="Phobius"/>
    </source>
</evidence>
<feature type="transmembrane region" description="Helical" evidence="9">
    <location>
        <begin position="372"/>
        <end position="388"/>
    </location>
</feature>
<evidence type="ECO:0000256" key="4">
    <source>
        <dbReference type="ARBA" id="ARBA00022597"/>
    </source>
</evidence>
<evidence type="ECO:0000313" key="12">
    <source>
        <dbReference type="Proteomes" id="UP000325577"/>
    </source>
</evidence>
<evidence type="ECO:0000256" key="7">
    <source>
        <dbReference type="ARBA" id="ARBA00023136"/>
    </source>
</evidence>
<dbReference type="InterPro" id="IPR020846">
    <property type="entry name" value="MFS_dom"/>
</dbReference>
<organism evidence="11 12">
    <name type="scientific">Nyssa sinensis</name>
    <dbReference type="NCBI Taxonomy" id="561372"/>
    <lineage>
        <taxon>Eukaryota</taxon>
        <taxon>Viridiplantae</taxon>
        <taxon>Streptophyta</taxon>
        <taxon>Embryophyta</taxon>
        <taxon>Tracheophyta</taxon>
        <taxon>Spermatophyta</taxon>
        <taxon>Magnoliopsida</taxon>
        <taxon>eudicotyledons</taxon>
        <taxon>Gunneridae</taxon>
        <taxon>Pentapetalae</taxon>
        <taxon>asterids</taxon>
        <taxon>Cornales</taxon>
        <taxon>Nyssaceae</taxon>
        <taxon>Nyssa</taxon>
    </lineage>
</organism>
<keyword evidence="5 9" id="KW-0812">Transmembrane</keyword>
<dbReference type="OrthoDB" id="975249at2759"/>
<reference evidence="11 12" key="1">
    <citation type="submission" date="2019-09" db="EMBL/GenBank/DDBJ databases">
        <title>A chromosome-level genome assembly of the Chinese tupelo Nyssa sinensis.</title>
        <authorList>
            <person name="Yang X."/>
            <person name="Kang M."/>
            <person name="Yang Y."/>
            <person name="Xiong H."/>
            <person name="Wang M."/>
            <person name="Zhang Z."/>
            <person name="Wang Z."/>
            <person name="Wu H."/>
            <person name="Ma T."/>
            <person name="Liu J."/>
            <person name="Xi Z."/>
        </authorList>
    </citation>
    <scope>NUCLEOTIDE SEQUENCE [LARGE SCALE GENOMIC DNA]</scope>
    <source>
        <strain evidence="11">J267</strain>
        <tissue evidence="11">Leaf</tissue>
    </source>
</reference>
<dbReference type="Pfam" id="PF00083">
    <property type="entry name" value="Sugar_tr"/>
    <property type="match status" value="1"/>
</dbReference>